<dbReference type="InterPro" id="IPR002641">
    <property type="entry name" value="PNPLA_dom"/>
</dbReference>
<keyword evidence="3" id="KW-0472">Membrane</keyword>
<dbReference type="PANTHER" id="PTHR10728:SF40">
    <property type="entry name" value="PATATIN FAMILY PROTEIN"/>
    <property type="match status" value="1"/>
</dbReference>
<protein>
    <recommendedName>
        <fullName evidence="4">PNPLA domain-containing protein</fullName>
    </recommendedName>
</protein>
<dbReference type="SUPFAM" id="SSF52151">
    <property type="entry name" value="FabD/lysophospholipase-like"/>
    <property type="match status" value="2"/>
</dbReference>
<evidence type="ECO:0000256" key="1">
    <source>
        <dbReference type="ARBA" id="ARBA00023098"/>
    </source>
</evidence>
<keyword evidence="6" id="KW-1185">Reference proteome</keyword>
<feature type="region of interest" description="Disordered" evidence="2">
    <location>
        <begin position="1058"/>
        <end position="1115"/>
    </location>
</feature>
<comment type="caution">
    <text evidence="5">The sequence shown here is derived from an EMBL/GenBank/DDBJ whole genome shotgun (WGS) entry which is preliminary data.</text>
</comment>
<name>A0ABN1K6T3_9BURK</name>
<dbReference type="EMBL" id="BAAAEW010000023">
    <property type="protein sequence ID" value="GAA0756550.1"/>
    <property type="molecule type" value="Genomic_DNA"/>
</dbReference>
<feature type="transmembrane region" description="Helical" evidence="3">
    <location>
        <begin position="329"/>
        <end position="352"/>
    </location>
</feature>
<dbReference type="RefSeq" id="WP_310742431.1">
    <property type="nucleotide sequence ID" value="NZ_BAAAEW010000023.1"/>
</dbReference>
<feature type="compositionally biased region" description="Pro residues" evidence="2">
    <location>
        <begin position="1"/>
        <end position="11"/>
    </location>
</feature>
<feature type="compositionally biased region" description="Pro residues" evidence="2">
    <location>
        <begin position="1095"/>
        <end position="1107"/>
    </location>
</feature>
<dbReference type="PANTHER" id="PTHR10728">
    <property type="entry name" value="CYTOSOLIC PHOSPHOLIPASE A2"/>
    <property type="match status" value="1"/>
</dbReference>
<feature type="compositionally biased region" description="Low complexity" evidence="2">
    <location>
        <begin position="12"/>
        <end position="22"/>
    </location>
</feature>
<feature type="transmembrane region" description="Helical" evidence="3">
    <location>
        <begin position="288"/>
        <end position="308"/>
    </location>
</feature>
<gene>
    <name evidence="5" type="ORF">GCM10009107_35140</name>
</gene>
<keyword evidence="3" id="KW-0812">Transmembrane</keyword>
<keyword evidence="1" id="KW-0443">Lipid metabolism</keyword>
<reference evidence="5 6" key="1">
    <citation type="journal article" date="2019" name="Int. J. Syst. Evol. Microbiol.">
        <title>The Global Catalogue of Microorganisms (GCM) 10K type strain sequencing project: providing services to taxonomists for standard genome sequencing and annotation.</title>
        <authorList>
            <consortium name="The Broad Institute Genomics Platform"/>
            <consortium name="The Broad Institute Genome Sequencing Center for Infectious Disease"/>
            <person name="Wu L."/>
            <person name="Ma J."/>
        </authorList>
    </citation>
    <scope>NUCLEOTIDE SEQUENCE [LARGE SCALE GENOMIC DNA]</scope>
    <source>
        <strain evidence="5 6">JCM 15503</strain>
    </source>
</reference>
<dbReference type="InterPro" id="IPR016035">
    <property type="entry name" value="Acyl_Trfase/lysoPLipase"/>
</dbReference>
<sequence length="1237" mass="131723">MTPPVPSPVEPPETATQAAPPADAATDGMAALVAARRAKLSAELRAGLDSGRWGLALSGGGVRSATFCFGLLKALAGNGIFHRFDLMSTVSGGGYIGAMIGKLFQEARSSGQGADKIEQALADADRRWFAFWLRANGRYLIPRGGQDTLFAAANFGRNLVGVHVELAVMSLLLGSLLVGFDLAIWAWADCIYGSPGCWRPPGVSVDTLAVLSNWPTPWLLLPPLVWWGAVLSTTYWILPATAGRCLPGSRWLTAAVSLALCLWLVYQWQGAQGADGAAAEGDLQVPALLMLCAGGMLLAWPAGTLMAWRLTRAATSEPDRSRNQLTSRLAATLQLGLVIAGLGLVDSLAWTLAKVTDWNQGAAGTAIALTVVVLRAVLPKISDLPRSLTPAMRGRLMDLANVLGALAVLVLLVFWISLLHRSATLSLFPLNRSSQLLQYRLSWEWLAIGVLPPLGMLLVSAHNREFLNRSSLFAFYRARLVRSYLGAANVQRFTPGTPAATAPYPRQLSAQDLQVAIAEVHPADDVPMADYQPHLAGGPVHLINVCLNQTRVPRGGLFNQDRKGLPMSVGPQGQVRVGPGDWRSVAAPGCLSLGGWTAISGAAVAPGLGASTRSGLAALLTLAGVRLGHWWDSSPVQRGAGEPLPPITGKYGQLLAELRGRFDGDLRRDWFLSDGGHFENTGAYALLREECQLIVLADCAADPRYAFGDLENLVRKARIDLQADIVFLKPRLQQSAAPPPPAEAADCPPCEPPMTQVPTAFGSLNDLASADSQACLALAQVHYRRSGKTGHLVIVKPNMCDGLPVDLVNFKADNPLFPQEPTTDQFFSEAQWESYFQLGDALGGQLSHSFICHLCHHAGDWFEPDDGSIAVADTSGEKHSQTAPKRLPSRIAATGAVTASISLGAMATLGATGWQAINEQLDKVHKARNVDPVVLKELTDLYGHLAPGPGLHPADTGLGEIATALLRISDASCNDSNSQAFHQSRLLQTILTSTRDSCKASSPRHPSCELLLNRDQNLSCLLDDATPVCLPQYWIRDYGASAGDRVNCPPVAPKLVTAALPPPPPPEPAPTAPPPPPDLPVIVGSSPDGPASETLPPPPPPPPPPQPGKKVERPPSQLCAGKTVYVQIFGPEQRDSVAALREQWQLLGAKVPAVEDVWDSARRNGRHAPKAAAVNRLVVHDHQAPDWDACAKLLTSRVKVEGSWTIQPLPSRLTPTPGVIEVWLAPPAATAQAPAGY</sequence>
<feature type="transmembrane region" description="Helical" evidence="3">
    <location>
        <begin position="399"/>
        <end position="423"/>
    </location>
</feature>
<evidence type="ECO:0000313" key="6">
    <source>
        <dbReference type="Proteomes" id="UP001500279"/>
    </source>
</evidence>
<organism evidence="5 6">
    <name type="scientific">Ideonella azotifigens</name>
    <dbReference type="NCBI Taxonomy" id="513160"/>
    <lineage>
        <taxon>Bacteria</taxon>
        <taxon>Pseudomonadati</taxon>
        <taxon>Pseudomonadota</taxon>
        <taxon>Betaproteobacteria</taxon>
        <taxon>Burkholderiales</taxon>
        <taxon>Sphaerotilaceae</taxon>
        <taxon>Ideonella</taxon>
    </lineage>
</organism>
<feature type="transmembrane region" description="Helical" evidence="3">
    <location>
        <begin position="218"/>
        <end position="238"/>
    </location>
</feature>
<evidence type="ECO:0000259" key="4">
    <source>
        <dbReference type="Pfam" id="PF01734"/>
    </source>
</evidence>
<keyword evidence="3" id="KW-1133">Transmembrane helix</keyword>
<feature type="region of interest" description="Disordered" evidence="2">
    <location>
        <begin position="1"/>
        <end position="22"/>
    </location>
</feature>
<evidence type="ECO:0000313" key="5">
    <source>
        <dbReference type="EMBL" id="GAA0756550.1"/>
    </source>
</evidence>
<feature type="compositionally biased region" description="Pro residues" evidence="2">
    <location>
        <begin position="1060"/>
        <end position="1079"/>
    </location>
</feature>
<feature type="transmembrane region" description="Helical" evidence="3">
    <location>
        <begin position="358"/>
        <end position="378"/>
    </location>
</feature>
<feature type="transmembrane region" description="Helical" evidence="3">
    <location>
        <begin position="166"/>
        <end position="188"/>
    </location>
</feature>
<feature type="domain" description="PNPLA" evidence="4">
    <location>
        <begin position="55"/>
        <end position="150"/>
    </location>
</feature>
<evidence type="ECO:0000256" key="3">
    <source>
        <dbReference type="SAM" id="Phobius"/>
    </source>
</evidence>
<evidence type="ECO:0000256" key="2">
    <source>
        <dbReference type="SAM" id="MobiDB-lite"/>
    </source>
</evidence>
<dbReference type="Gene3D" id="3.40.1090.10">
    <property type="entry name" value="Cytosolic phospholipase A2 catalytic domain"/>
    <property type="match status" value="1"/>
</dbReference>
<feature type="transmembrane region" description="Helical" evidence="3">
    <location>
        <begin position="250"/>
        <end position="268"/>
    </location>
</feature>
<dbReference type="Pfam" id="PF01734">
    <property type="entry name" value="Patatin"/>
    <property type="match status" value="1"/>
</dbReference>
<proteinExistence type="predicted"/>
<dbReference type="Proteomes" id="UP001500279">
    <property type="component" value="Unassembled WGS sequence"/>
</dbReference>
<accession>A0ABN1K6T3</accession>